<comment type="similarity">
    <text evidence="2">Belongs to the class-V pyridoxal-phosphate-dependent aminotransferase family. Csd subfamily.</text>
</comment>
<proteinExistence type="inferred from homology"/>
<dbReference type="STRING" id="926561.GCA_000379025_01668"/>
<dbReference type="GO" id="GO:0006534">
    <property type="term" value="P:cysteine metabolic process"/>
    <property type="evidence" value="ECO:0007669"/>
    <property type="project" value="InterPro"/>
</dbReference>
<dbReference type="PIRSF" id="PIRSF005572">
    <property type="entry name" value="NifS"/>
    <property type="match status" value="1"/>
</dbReference>
<evidence type="ECO:0000256" key="3">
    <source>
        <dbReference type="ARBA" id="ARBA00012239"/>
    </source>
</evidence>
<dbReference type="GO" id="GO:0031071">
    <property type="term" value="F:cysteine desulfurase activity"/>
    <property type="evidence" value="ECO:0007669"/>
    <property type="project" value="UniProtKB-EC"/>
</dbReference>
<gene>
    <name evidence="8" type="ORF">C7959_1033</name>
</gene>
<comment type="cofactor">
    <cofactor evidence="1">
        <name>pyridoxal 5'-phosphate</name>
        <dbReference type="ChEBI" id="CHEBI:597326"/>
    </cofactor>
</comment>
<dbReference type="InterPro" id="IPR010970">
    <property type="entry name" value="Cys_dSase_SufS"/>
</dbReference>
<organism evidence="8 9">
    <name type="scientific">Orenia marismortui</name>
    <dbReference type="NCBI Taxonomy" id="46469"/>
    <lineage>
        <taxon>Bacteria</taxon>
        <taxon>Bacillati</taxon>
        <taxon>Bacillota</taxon>
        <taxon>Clostridia</taxon>
        <taxon>Halanaerobiales</taxon>
        <taxon>Halobacteroidaceae</taxon>
        <taxon>Orenia</taxon>
    </lineage>
</organism>
<protein>
    <recommendedName>
        <fullName evidence="3">cysteine desulfurase</fullName>
        <ecNumber evidence="3">2.8.1.7</ecNumber>
    </recommendedName>
</protein>
<evidence type="ECO:0000313" key="9">
    <source>
        <dbReference type="Proteomes" id="UP000295832"/>
    </source>
</evidence>
<evidence type="ECO:0000256" key="4">
    <source>
        <dbReference type="ARBA" id="ARBA00022679"/>
    </source>
</evidence>
<evidence type="ECO:0000259" key="7">
    <source>
        <dbReference type="Pfam" id="PF00266"/>
    </source>
</evidence>
<dbReference type="EC" id="2.8.1.7" evidence="3"/>
<comment type="caution">
    <text evidence="8">The sequence shown here is derived from an EMBL/GenBank/DDBJ whole genome shotgun (WGS) entry which is preliminary data.</text>
</comment>
<dbReference type="AlphaFoldDB" id="A0A4V3GYJ2"/>
<accession>A0A4V3GYJ2</accession>
<sequence>MIYLNNAATTWPKPEQVYQEIDDFFRNYGTNPSRGGSLGLSIVERKIFEIREKLAALINAQHSARIIFTSGATESLNLGIKGIVKKGDHVITSCLEHNSVLRPLNKLKKDLGIEVSYIDVDEFGTLDPKSVAEAIREDTRLIITTHASNVIGTLVDIKEIAQLARKNNILYMVDAAQTAGVFPIDLEEVEIDLLAMPGHKSLYGPPGIGVLYIREGIELDTLIEGGTGSNSLDPYQPQVIPDRYESGTQNTIGIIGLGSGIDFINQTGLLEIKEHELELTDQLLKGLIAREEVVVYGRKDTISRAPVVAFNLKGQGAAEVAYRLEDKYSIAVRAGLHCAPLVHKSLGTVEQGMIRVSFSYFNTKKDVETLLKAIDEILKEIK</sequence>
<dbReference type="PANTHER" id="PTHR43586:SF4">
    <property type="entry name" value="ISOPENICILLIN N EPIMERASE"/>
    <property type="match status" value="1"/>
</dbReference>
<name>A0A4V3GYJ2_9FIRM</name>
<dbReference type="InterPro" id="IPR015421">
    <property type="entry name" value="PyrdxlP-dep_Trfase_major"/>
</dbReference>
<dbReference type="InterPro" id="IPR015424">
    <property type="entry name" value="PyrdxlP-dep_Trfase"/>
</dbReference>
<reference evidence="8 9" key="1">
    <citation type="submission" date="2019-03" db="EMBL/GenBank/DDBJ databases">
        <title>Subsurface microbial communities from deep shales in Ohio and West Virginia, USA.</title>
        <authorList>
            <person name="Wrighton K."/>
        </authorList>
    </citation>
    <scope>NUCLEOTIDE SEQUENCE [LARGE SCALE GENOMIC DNA]</scope>
    <source>
        <strain evidence="8 9">MSL 6dP</strain>
    </source>
</reference>
<feature type="domain" description="Aminotransferase class V" evidence="7">
    <location>
        <begin position="2"/>
        <end position="370"/>
    </location>
</feature>
<evidence type="ECO:0000256" key="6">
    <source>
        <dbReference type="ARBA" id="ARBA00050776"/>
    </source>
</evidence>
<keyword evidence="9" id="KW-1185">Reference proteome</keyword>
<evidence type="ECO:0000313" key="8">
    <source>
        <dbReference type="EMBL" id="TDX53151.1"/>
    </source>
</evidence>
<dbReference type="Gene3D" id="3.40.640.10">
    <property type="entry name" value="Type I PLP-dependent aspartate aminotransferase-like (Major domain)"/>
    <property type="match status" value="1"/>
</dbReference>
<dbReference type="InterPro" id="IPR000192">
    <property type="entry name" value="Aminotrans_V_dom"/>
</dbReference>
<keyword evidence="5" id="KW-0663">Pyridoxal phosphate</keyword>
<dbReference type="Gene3D" id="3.90.1150.10">
    <property type="entry name" value="Aspartate Aminotransferase, domain 1"/>
    <property type="match status" value="1"/>
</dbReference>
<keyword evidence="4" id="KW-0808">Transferase</keyword>
<dbReference type="GO" id="GO:0030170">
    <property type="term" value="F:pyridoxal phosphate binding"/>
    <property type="evidence" value="ECO:0007669"/>
    <property type="project" value="InterPro"/>
</dbReference>
<dbReference type="InterPro" id="IPR015422">
    <property type="entry name" value="PyrdxlP-dep_Trfase_small"/>
</dbReference>
<comment type="catalytic activity">
    <reaction evidence="6">
        <text>(sulfur carrier)-H + L-cysteine = (sulfur carrier)-SH + L-alanine</text>
        <dbReference type="Rhea" id="RHEA:43892"/>
        <dbReference type="Rhea" id="RHEA-COMP:14737"/>
        <dbReference type="Rhea" id="RHEA-COMP:14739"/>
        <dbReference type="ChEBI" id="CHEBI:29917"/>
        <dbReference type="ChEBI" id="CHEBI:35235"/>
        <dbReference type="ChEBI" id="CHEBI:57972"/>
        <dbReference type="ChEBI" id="CHEBI:64428"/>
        <dbReference type="EC" id="2.8.1.7"/>
    </reaction>
</comment>
<dbReference type="RefSeq" id="WP_134114729.1">
    <property type="nucleotide sequence ID" value="NZ_SOEG01000003.1"/>
</dbReference>
<dbReference type="Pfam" id="PF00266">
    <property type="entry name" value="Aminotran_5"/>
    <property type="match status" value="1"/>
</dbReference>
<dbReference type="Proteomes" id="UP000295832">
    <property type="component" value="Unassembled WGS sequence"/>
</dbReference>
<dbReference type="InterPro" id="IPR010969">
    <property type="entry name" value="Cys_dSase-rel_unknwn_funct"/>
</dbReference>
<dbReference type="NCBIfam" id="TIGR01977">
    <property type="entry name" value="am_tr_V_EF2568"/>
    <property type="match status" value="1"/>
</dbReference>
<dbReference type="SUPFAM" id="SSF53383">
    <property type="entry name" value="PLP-dependent transferases"/>
    <property type="match status" value="1"/>
</dbReference>
<dbReference type="EMBL" id="SOEG01000003">
    <property type="protein sequence ID" value="TDX53151.1"/>
    <property type="molecule type" value="Genomic_DNA"/>
</dbReference>
<dbReference type="PANTHER" id="PTHR43586">
    <property type="entry name" value="CYSTEINE DESULFURASE"/>
    <property type="match status" value="1"/>
</dbReference>
<evidence type="ECO:0000256" key="1">
    <source>
        <dbReference type="ARBA" id="ARBA00001933"/>
    </source>
</evidence>
<evidence type="ECO:0000256" key="2">
    <source>
        <dbReference type="ARBA" id="ARBA00010447"/>
    </source>
</evidence>
<dbReference type="InterPro" id="IPR016454">
    <property type="entry name" value="Cysteine_dSase"/>
</dbReference>
<dbReference type="CDD" id="cd06453">
    <property type="entry name" value="SufS_like"/>
    <property type="match status" value="1"/>
</dbReference>
<evidence type="ECO:0000256" key="5">
    <source>
        <dbReference type="ARBA" id="ARBA00022898"/>
    </source>
</evidence>